<evidence type="ECO:0000259" key="4">
    <source>
        <dbReference type="Pfam" id="PF13490"/>
    </source>
</evidence>
<reference evidence="5" key="1">
    <citation type="submission" date="2019-11" db="EMBL/GenBank/DDBJ databases">
        <authorList>
            <person name="Li J."/>
        </authorList>
    </citation>
    <scope>NUCLEOTIDE SEQUENCE</scope>
    <source>
        <strain evidence="5">B6B</strain>
    </source>
</reference>
<dbReference type="Gene3D" id="1.10.10.1320">
    <property type="entry name" value="Anti-sigma factor, zinc-finger domain"/>
    <property type="match status" value="1"/>
</dbReference>
<evidence type="ECO:0000256" key="2">
    <source>
        <dbReference type="ARBA" id="ARBA00024438"/>
    </source>
</evidence>
<accession>A0A6A8DLF8</accession>
<gene>
    <name evidence="5" type="ORF">GH741_14205</name>
</gene>
<dbReference type="EMBL" id="WJNG01000011">
    <property type="protein sequence ID" value="MRH43827.1"/>
    <property type="molecule type" value="Genomic_DNA"/>
</dbReference>
<sequence length="205" mass="23527">MACKNNNVYLMHKYLDGELTKKEEQQLRSHLQSCNACQHHFHELKRTVTLLKSNSHIQAPRNFTDRVINNLPKEKKRVSYMRWFKDHPVVTAAAIFFIFMFGSIFTAYDQDTQLSVTKNKNLIIQADNTVIVPEGITVEGDLVIKNGDLKIDGSVNGDVTIINGEHLRASAGDISGEIKQVNQIFEWIWYHIKDMAKSVFTLTYK</sequence>
<feature type="transmembrane region" description="Helical" evidence="3">
    <location>
        <begin position="89"/>
        <end position="108"/>
    </location>
</feature>
<dbReference type="AlphaFoldDB" id="A0A6A8DLF8"/>
<dbReference type="InterPro" id="IPR027383">
    <property type="entry name" value="Znf_put"/>
</dbReference>
<dbReference type="InterPro" id="IPR041916">
    <property type="entry name" value="Anti_sigma_zinc_sf"/>
</dbReference>
<name>A0A6A8DLF8_9BACI</name>
<proteinExistence type="inferred from homology"/>
<organism evidence="5 6">
    <name type="scientific">Aquibacillus halophilus</name>
    <dbReference type="NCBI Taxonomy" id="930132"/>
    <lineage>
        <taxon>Bacteria</taxon>
        <taxon>Bacillati</taxon>
        <taxon>Bacillota</taxon>
        <taxon>Bacilli</taxon>
        <taxon>Bacillales</taxon>
        <taxon>Bacillaceae</taxon>
        <taxon>Aquibacillus</taxon>
    </lineage>
</organism>
<evidence type="ECO:0000313" key="6">
    <source>
        <dbReference type="Proteomes" id="UP000799092"/>
    </source>
</evidence>
<keyword evidence="6" id="KW-1185">Reference proteome</keyword>
<evidence type="ECO:0000313" key="5">
    <source>
        <dbReference type="EMBL" id="MRH43827.1"/>
    </source>
</evidence>
<dbReference type="OrthoDB" id="9782842at2"/>
<dbReference type="Pfam" id="PF13490">
    <property type="entry name" value="zf-HC2"/>
    <property type="match status" value="1"/>
</dbReference>
<comment type="caution">
    <text evidence="5">The sequence shown here is derived from an EMBL/GenBank/DDBJ whole genome shotgun (WGS) entry which is preliminary data.</text>
</comment>
<evidence type="ECO:0000256" key="3">
    <source>
        <dbReference type="SAM" id="Phobius"/>
    </source>
</evidence>
<comment type="similarity">
    <text evidence="1">Belongs to the zinc-associated anti-sigma factor (ZAS) superfamily. Anti-sigma-W factor family.</text>
</comment>
<keyword evidence="3" id="KW-0812">Transmembrane</keyword>
<dbReference type="RefSeq" id="WP_153737432.1">
    <property type="nucleotide sequence ID" value="NZ_WJNG01000011.1"/>
</dbReference>
<keyword evidence="3" id="KW-0472">Membrane</keyword>
<dbReference type="Proteomes" id="UP000799092">
    <property type="component" value="Unassembled WGS sequence"/>
</dbReference>
<evidence type="ECO:0000256" key="1">
    <source>
        <dbReference type="ARBA" id="ARBA00024353"/>
    </source>
</evidence>
<protein>
    <recommendedName>
        <fullName evidence="2">Anti-sigma-W factor RsiW</fullName>
    </recommendedName>
</protein>
<feature type="domain" description="Putative zinc-finger" evidence="4">
    <location>
        <begin position="10"/>
        <end position="38"/>
    </location>
</feature>
<keyword evidence="3" id="KW-1133">Transmembrane helix</keyword>